<dbReference type="EMBL" id="AP028907">
    <property type="protein sequence ID" value="BES82381.1"/>
    <property type="molecule type" value="Genomic_DNA"/>
</dbReference>
<organism evidence="2 3">
    <name type="scientific">Pyrodictium abyssi</name>
    <dbReference type="NCBI Taxonomy" id="54256"/>
    <lineage>
        <taxon>Archaea</taxon>
        <taxon>Thermoproteota</taxon>
        <taxon>Thermoprotei</taxon>
        <taxon>Desulfurococcales</taxon>
        <taxon>Pyrodictiaceae</taxon>
        <taxon>Pyrodictium</taxon>
    </lineage>
</organism>
<evidence type="ECO:0000259" key="1">
    <source>
        <dbReference type="Pfam" id="PF01850"/>
    </source>
</evidence>
<dbReference type="InterPro" id="IPR029060">
    <property type="entry name" value="PIN-like_dom_sf"/>
</dbReference>
<dbReference type="RefSeq" id="WP_338249650.1">
    <property type="nucleotide sequence ID" value="NZ_AP028907.1"/>
</dbReference>
<reference evidence="2 3" key="1">
    <citation type="submission" date="2023-09" db="EMBL/GenBank/DDBJ databases">
        <title>Pyrofollis japonicus gen. nov. sp. nov., a novel member of the family Pyrodictiaceae isolated from the Iheya North hydrothermal field.</title>
        <authorList>
            <person name="Miyazaki U."/>
            <person name="Sanari M."/>
            <person name="Tame A."/>
            <person name="Kitajima M."/>
            <person name="Okamoto A."/>
            <person name="Sawayama S."/>
            <person name="Miyazaki J."/>
            <person name="Takai K."/>
            <person name="Nakagawa S."/>
        </authorList>
    </citation>
    <scope>NUCLEOTIDE SEQUENCE [LARGE SCALE GENOMIC DNA]</scope>
    <source>
        <strain evidence="2 3">AV2</strain>
    </source>
</reference>
<dbReference type="CDD" id="cd09873">
    <property type="entry name" value="PIN_Pae0151-like"/>
    <property type="match status" value="1"/>
</dbReference>
<dbReference type="Pfam" id="PF01850">
    <property type="entry name" value="PIN"/>
    <property type="match status" value="1"/>
</dbReference>
<sequence length="150" mass="17098">MNIVVDVSVFIDRLFIYDEERSNRARNLFRLIDENSLDIIEPLVFGVELASQLTRRKPRAIAKKLYDEIMNKVIVIDEIEYDLLVDIALATGCRAIDAFYIAVASIIPAILVSADRVMVSNARRYGVEAYFIHDISDYNALLSRINQAKT</sequence>
<name>A0ABM8IXX0_9CREN</name>
<dbReference type="SUPFAM" id="SSF88723">
    <property type="entry name" value="PIN domain-like"/>
    <property type="match status" value="1"/>
</dbReference>
<protein>
    <submittedName>
        <fullName evidence="2">Type II toxin-antitoxin system VapC family toxin</fullName>
    </submittedName>
</protein>
<dbReference type="InterPro" id="IPR044153">
    <property type="entry name" value="PIN_Pae0151-like"/>
</dbReference>
<feature type="domain" description="PIN" evidence="1">
    <location>
        <begin position="3"/>
        <end position="118"/>
    </location>
</feature>
<proteinExistence type="predicted"/>
<evidence type="ECO:0000313" key="2">
    <source>
        <dbReference type="EMBL" id="BES82381.1"/>
    </source>
</evidence>
<evidence type="ECO:0000313" key="3">
    <source>
        <dbReference type="Proteomes" id="UP001341135"/>
    </source>
</evidence>
<keyword evidence="3" id="KW-1185">Reference proteome</keyword>
<dbReference type="InterPro" id="IPR002716">
    <property type="entry name" value="PIN_dom"/>
</dbReference>
<dbReference type="Gene3D" id="3.40.50.1010">
    <property type="entry name" value="5'-nuclease"/>
    <property type="match status" value="1"/>
</dbReference>
<gene>
    <name evidence="2" type="ORF">PABY_19480</name>
</gene>
<dbReference type="GeneID" id="89289951"/>
<dbReference type="Proteomes" id="UP001341135">
    <property type="component" value="Chromosome"/>
</dbReference>
<accession>A0ABM8IXX0</accession>